<comment type="caution">
    <text evidence="1">The sequence shown here is derived from an EMBL/GenBank/DDBJ whole genome shotgun (WGS) entry which is preliminary data.</text>
</comment>
<dbReference type="EMBL" id="WJXW01000011">
    <property type="protein sequence ID" value="KAF9731909.1"/>
    <property type="molecule type" value="Genomic_DNA"/>
</dbReference>
<sequence length="81" mass="9182">MQVRIFSLRTTLMICGNCICSTRSGRLIAHSTMRVYQYGVPSQAQNPKSMHRHIPANTGKHAQLRGVLKMSQSLQNHYSPR</sequence>
<evidence type="ECO:0000313" key="2">
    <source>
        <dbReference type="Proteomes" id="UP000756921"/>
    </source>
</evidence>
<dbReference type="Proteomes" id="UP000756921">
    <property type="component" value="Unassembled WGS sequence"/>
</dbReference>
<organism evidence="1 2">
    <name type="scientific">Paraphaeosphaeria minitans</name>
    <dbReference type="NCBI Taxonomy" id="565426"/>
    <lineage>
        <taxon>Eukaryota</taxon>
        <taxon>Fungi</taxon>
        <taxon>Dikarya</taxon>
        <taxon>Ascomycota</taxon>
        <taxon>Pezizomycotina</taxon>
        <taxon>Dothideomycetes</taxon>
        <taxon>Pleosporomycetidae</taxon>
        <taxon>Pleosporales</taxon>
        <taxon>Massarineae</taxon>
        <taxon>Didymosphaeriaceae</taxon>
        <taxon>Paraphaeosphaeria</taxon>
    </lineage>
</organism>
<keyword evidence="2" id="KW-1185">Reference proteome</keyword>
<dbReference type="OrthoDB" id="10501184at2759"/>
<reference evidence="1" key="1">
    <citation type="journal article" date="2020" name="Mol. Plant Microbe Interact.">
        <title>Genome Sequence of the Biocontrol Agent Coniothyrium minitans strain Conio (IMI 134523).</title>
        <authorList>
            <person name="Patel D."/>
            <person name="Shittu T.A."/>
            <person name="Baroncelli R."/>
            <person name="Muthumeenakshi S."/>
            <person name="Osborne T.H."/>
            <person name="Janganan T.K."/>
            <person name="Sreenivasaprasad S."/>
        </authorList>
    </citation>
    <scope>NUCLEOTIDE SEQUENCE</scope>
    <source>
        <strain evidence="1">Conio</strain>
    </source>
</reference>
<protein>
    <submittedName>
        <fullName evidence="1">Uncharacterized protein</fullName>
    </submittedName>
</protein>
<dbReference type="AlphaFoldDB" id="A0A9P6GAP0"/>
<proteinExistence type="predicted"/>
<gene>
    <name evidence="1" type="ORF">PMIN01_09838</name>
</gene>
<evidence type="ECO:0000313" key="1">
    <source>
        <dbReference type="EMBL" id="KAF9731909.1"/>
    </source>
</evidence>
<name>A0A9P6GAP0_9PLEO</name>
<accession>A0A9P6GAP0</accession>